<proteinExistence type="predicted"/>
<dbReference type="EMBL" id="HACA01014749">
    <property type="protein sequence ID" value="CDW32110.1"/>
    <property type="molecule type" value="Transcribed_RNA"/>
</dbReference>
<reference evidence="2" key="1">
    <citation type="submission" date="2014-05" db="EMBL/GenBank/DDBJ databases">
        <authorList>
            <person name="Chronopoulou M."/>
        </authorList>
    </citation>
    <scope>NUCLEOTIDE SEQUENCE</scope>
    <source>
        <tissue evidence="2">Whole organism</tissue>
    </source>
</reference>
<name>A0A0K2U1Z7_LEPSM</name>
<protein>
    <submittedName>
        <fullName evidence="2">Uncharacterized protein</fullName>
    </submittedName>
</protein>
<accession>A0A0K2U1Z7</accession>
<keyword evidence="1" id="KW-1133">Transmembrane helix</keyword>
<organism evidence="2">
    <name type="scientific">Lepeophtheirus salmonis</name>
    <name type="common">Salmon louse</name>
    <name type="synonym">Caligus salmonis</name>
    <dbReference type="NCBI Taxonomy" id="72036"/>
    <lineage>
        <taxon>Eukaryota</taxon>
        <taxon>Metazoa</taxon>
        <taxon>Ecdysozoa</taxon>
        <taxon>Arthropoda</taxon>
        <taxon>Crustacea</taxon>
        <taxon>Multicrustacea</taxon>
        <taxon>Hexanauplia</taxon>
        <taxon>Copepoda</taxon>
        <taxon>Siphonostomatoida</taxon>
        <taxon>Caligidae</taxon>
        <taxon>Lepeophtheirus</taxon>
    </lineage>
</organism>
<sequence length="77" mass="8894">MVVIVAAGIISVLIFLRNCIESMMTNFWVKRGRNKKLFSLFLEVLLNKIGSNSNTRVNTEMEIFGLLVNFVRRLVQF</sequence>
<keyword evidence="1" id="KW-0472">Membrane</keyword>
<feature type="transmembrane region" description="Helical" evidence="1">
    <location>
        <begin position="6"/>
        <end position="29"/>
    </location>
</feature>
<evidence type="ECO:0000256" key="1">
    <source>
        <dbReference type="SAM" id="Phobius"/>
    </source>
</evidence>
<keyword evidence="1" id="KW-0812">Transmembrane</keyword>
<dbReference type="AlphaFoldDB" id="A0A0K2U1Z7"/>
<evidence type="ECO:0000313" key="2">
    <source>
        <dbReference type="EMBL" id="CDW32110.1"/>
    </source>
</evidence>